<name>A0A167FLD2_CALVF</name>
<gene>
    <name evidence="2" type="ORF">CALVIDRAFT_569775</name>
</gene>
<evidence type="ECO:0000313" key="2">
    <source>
        <dbReference type="EMBL" id="KZO89620.1"/>
    </source>
</evidence>
<evidence type="ECO:0000313" key="3">
    <source>
        <dbReference type="Proteomes" id="UP000076738"/>
    </source>
</evidence>
<keyword evidence="3" id="KW-1185">Reference proteome</keyword>
<sequence length="131" mass="13394">MGGKAPKAGGDRKLPPAAVPARRSTRLNPAAATDTAAEAAPTTGVRSRTSRLPQKPQVSPLPERIDPQALDTDAPLSDAGSDDSSRNHDASFSDLEPSVAHPNDGGAEGTVAATDEQPLRMALARVHGSGL</sequence>
<dbReference type="EMBL" id="KV417376">
    <property type="protein sequence ID" value="KZO89620.1"/>
    <property type="molecule type" value="Genomic_DNA"/>
</dbReference>
<evidence type="ECO:0000256" key="1">
    <source>
        <dbReference type="SAM" id="MobiDB-lite"/>
    </source>
</evidence>
<accession>A0A167FLD2</accession>
<proteinExistence type="predicted"/>
<protein>
    <submittedName>
        <fullName evidence="2">Uncharacterized protein</fullName>
    </submittedName>
</protein>
<feature type="compositionally biased region" description="Low complexity" evidence="1">
    <location>
        <begin position="30"/>
        <end position="43"/>
    </location>
</feature>
<dbReference type="AlphaFoldDB" id="A0A167FLD2"/>
<feature type="non-terminal residue" evidence="2">
    <location>
        <position position="131"/>
    </location>
</feature>
<organism evidence="2 3">
    <name type="scientific">Calocera viscosa (strain TUFC12733)</name>
    <dbReference type="NCBI Taxonomy" id="1330018"/>
    <lineage>
        <taxon>Eukaryota</taxon>
        <taxon>Fungi</taxon>
        <taxon>Dikarya</taxon>
        <taxon>Basidiomycota</taxon>
        <taxon>Agaricomycotina</taxon>
        <taxon>Dacrymycetes</taxon>
        <taxon>Dacrymycetales</taxon>
        <taxon>Dacrymycetaceae</taxon>
        <taxon>Calocera</taxon>
    </lineage>
</organism>
<reference evidence="2 3" key="1">
    <citation type="journal article" date="2016" name="Mol. Biol. Evol.">
        <title>Comparative Genomics of Early-Diverging Mushroom-Forming Fungi Provides Insights into the Origins of Lignocellulose Decay Capabilities.</title>
        <authorList>
            <person name="Nagy L.G."/>
            <person name="Riley R."/>
            <person name="Tritt A."/>
            <person name="Adam C."/>
            <person name="Daum C."/>
            <person name="Floudas D."/>
            <person name="Sun H."/>
            <person name="Yadav J.S."/>
            <person name="Pangilinan J."/>
            <person name="Larsson K.H."/>
            <person name="Matsuura K."/>
            <person name="Barry K."/>
            <person name="Labutti K."/>
            <person name="Kuo R."/>
            <person name="Ohm R.A."/>
            <person name="Bhattacharya S.S."/>
            <person name="Shirouzu T."/>
            <person name="Yoshinaga Y."/>
            <person name="Martin F.M."/>
            <person name="Grigoriev I.V."/>
            <person name="Hibbett D.S."/>
        </authorList>
    </citation>
    <scope>NUCLEOTIDE SEQUENCE [LARGE SCALE GENOMIC DNA]</scope>
    <source>
        <strain evidence="2 3">TUFC12733</strain>
    </source>
</reference>
<dbReference type="Proteomes" id="UP000076738">
    <property type="component" value="Unassembled WGS sequence"/>
</dbReference>
<feature type="region of interest" description="Disordered" evidence="1">
    <location>
        <begin position="1"/>
        <end position="118"/>
    </location>
</feature>